<dbReference type="GO" id="GO:0015627">
    <property type="term" value="C:type II protein secretion system complex"/>
    <property type="evidence" value="ECO:0007669"/>
    <property type="project" value="InterPro"/>
</dbReference>
<keyword evidence="14" id="KW-1185">Reference proteome</keyword>
<dbReference type="Pfam" id="PF07963">
    <property type="entry name" value="N_methyl"/>
    <property type="match status" value="1"/>
</dbReference>
<evidence type="ECO:0000256" key="9">
    <source>
        <dbReference type="ARBA" id="ARBA00025772"/>
    </source>
</evidence>
<proteinExistence type="inferred from homology"/>
<evidence type="ECO:0000313" key="13">
    <source>
        <dbReference type="EMBL" id="RDD79944.1"/>
    </source>
</evidence>
<dbReference type="InterPro" id="IPR022346">
    <property type="entry name" value="T2SS_GspH"/>
</dbReference>
<comment type="similarity">
    <text evidence="9">Belongs to the GSP H family.</text>
</comment>
<evidence type="ECO:0000256" key="7">
    <source>
        <dbReference type="ARBA" id="ARBA00022989"/>
    </source>
</evidence>
<evidence type="ECO:0000256" key="2">
    <source>
        <dbReference type="ARBA" id="ARBA00021549"/>
    </source>
</evidence>
<dbReference type="GO" id="GO:0015628">
    <property type="term" value="P:protein secretion by the type II secretion system"/>
    <property type="evidence" value="ECO:0007669"/>
    <property type="project" value="InterPro"/>
</dbReference>
<dbReference type="OrthoDB" id="5623960at2"/>
<name>A0A369UGS6_9GAMM</name>
<dbReference type="AlphaFoldDB" id="A0A369UGS6"/>
<dbReference type="Gene3D" id="3.55.40.10">
    <property type="entry name" value="minor pseudopilin epsh domain"/>
    <property type="match status" value="1"/>
</dbReference>
<evidence type="ECO:0000259" key="12">
    <source>
        <dbReference type="Pfam" id="PF12019"/>
    </source>
</evidence>
<keyword evidence="6 11" id="KW-0812">Transmembrane</keyword>
<dbReference type="Proteomes" id="UP000253782">
    <property type="component" value="Unassembled WGS sequence"/>
</dbReference>
<evidence type="ECO:0000256" key="6">
    <source>
        <dbReference type="ARBA" id="ARBA00022692"/>
    </source>
</evidence>
<evidence type="ECO:0000256" key="10">
    <source>
        <dbReference type="ARBA" id="ARBA00030775"/>
    </source>
</evidence>
<feature type="transmembrane region" description="Helical" evidence="11">
    <location>
        <begin position="15"/>
        <end position="36"/>
    </location>
</feature>
<evidence type="ECO:0000313" key="14">
    <source>
        <dbReference type="Proteomes" id="UP000253782"/>
    </source>
</evidence>
<evidence type="ECO:0000256" key="3">
    <source>
        <dbReference type="ARBA" id="ARBA00022475"/>
    </source>
</evidence>
<dbReference type="InterPro" id="IPR012902">
    <property type="entry name" value="N_methyl_site"/>
</dbReference>
<keyword evidence="8 11" id="KW-0472">Membrane</keyword>
<evidence type="ECO:0000256" key="5">
    <source>
        <dbReference type="ARBA" id="ARBA00022519"/>
    </source>
</evidence>
<protein>
    <recommendedName>
        <fullName evidence="2">Type II secretion system protein H</fullName>
    </recommendedName>
    <alternativeName>
        <fullName evidence="10">General secretion pathway protein H</fullName>
    </alternativeName>
</protein>
<feature type="domain" description="General secretion pathway GspH" evidence="12">
    <location>
        <begin position="51"/>
        <end position="165"/>
    </location>
</feature>
<evidence type="ECO:0000256" key="8">
    <source>
        <dbReference type="ARBA" id="ARBA00023136"/>
    </source>
</evidence>
<accession>A0A369UGS6</accession>
<reference evidence="13 14" key="1">
    <citation type="submission" date="2018-07" db="EMBL/GenBank/DDBJ databases">
        <title>Dyella tabacisoli L4-6T, whole genome shotgun sequence.</title>
        <authorList>
            <person name="Zhou X.-K."/>
            <person name="Li W.-J."/>
            <person name="Duan Y.-Q."/>
        </authorList>
    </citation>
    <scope>NUCLEOTIDE SEQUENCE [LARGE SCALE GENOMIC DNA]</scope>
    <source>
        <strain evidence="13 14">L4-6</strain>
    </source>
</reference>
<keyword evidence="3" id="KW-1003">Cell membrane</keyword>
<dbReference type="EMBL" id="QQAH01000023">
    <property type="protein sequence ID" value="RDD79944.1"/>
    <property type="molecule type" value="Genomic_DNA"/>
</dbReference>
<gene>
    <name evidence="13" type="ORF">DVJ77_20145</name>
</gene>
<keyword evidence="7 11" id="KW-1133">Transmembrane helix</keyword>
<evidence type="ECO:0000256" key="11">
    <source>
        <dbReference type="SAM" id="Phobius"/>
    </source>
</evidence>
<sequence>MLVNTMTSQQRPDNGFTLIELMVTLAVLAILMMIAVPSYRDLTRRNYVSSASNALLADLSYARTEAANRGTFVSVCSSTDGSTCAGTTTYEGGWIIYTYPIGTKGADQNFNNADATFKLLRYTTARSGVGIAAKDSKVISYGQQGQLKRTATTLVSFVTCAMSSGGTAENTTAVTGSKISVTGSGGVTSAALASGDACTP</sequence>
<dbReference type="InterPro" id="IPR045584">
    <property type="entry name" value="Pilin-like"/>
</dbReference>
<comment type="subcellular location">
    <subcellularLocation>
        <location evidence="1">Cell inner membrane</location>
        <topology evidence="1">Single-pass membrane protein</topology>
    </subcellularLocation>
</comment>
<organism evidence="13 14">
    <name type="scientific">Dyella tabacisoli</name>
    <dbReference type="NCBI Taxonomy" id="2282381"/>
    <lineage>
        <taxon>Bacteria</taxon>
        <taxon>Pseudomonadati</taxon>
        <taxon>Pseudomonadota</taxon>
        <taxon>Gammaproteobacteria</taxon>
        <taxon>Lysobacterales</taxon>
        <taxon>Rhodanobacteraceae</taxon>
        <taxon>Dyella</taxon>
    </lineage>
</organism>
<keyword evidence="5" id="KW-0997">Cell inner membrane</keyword>
<comment type="caution">
    <text evidence="13">The sequence shown here is derived from an EMBL/GenBank/DDBJ whole genome shotgun (WGS) entry which is preliminary data.</text>
</comment>
<dbReference type="Pfam" id="PF12019">
    <property type="entry name" value="GspH"/>
    <property type="match status" value="1"/>
</dbReference>
<dbReference type="SUPFAM" id="SSF54523">
    <property type="entry name" value="Pili subunits"/>
    <property type="match status" value="1"/>
</dbReference>
<dbReference type="GO" id="GO:0005886">
    <property type="term" value="C:plasma membrane"/>
    <property type="evidence" value="ECO:0007669"/>
    <property type="project" value="UniProtKB-SubCell"/>
</dbReference>
<keyword evidence="4" id="KW-0488">Methylation</keyword>
<evidence type="ECO:0000256" key="4">
    <source>
        <dbReference type="ARBA" id="ARBA00022481"/>
    </source>
</evidence>
<evidence type="ECO:0000256" key="1">
    <source>
        <dbReference type="ARBA" id="ARBA00004377"/>
    </source>
</evidence>
<dbReference type="NCBIfam" id="TIGR02532">
    <property type="entry name" value="IV_pilin_GFxxxE"/>
    <property type="match status" value="1"/>
</dbReference>